<reference evidence="1 2" key="1">
    <citation type="submission" date="2019-02" db="EMBL/GenBank/DDBJ databases">
        <title>Deep-cultivation of Planctomycetes and their phenomic and genomic characterization uncovers novel biology.</title>
        <authorList>
            <person name="Wiegand S."/>
            <person name="Jogler M."/>
            <person name="Boedeker C."/>
            <person name="Pinto D."/>
            <person name="Vollmers J."/>
            <person name="Rivas-Marin E."/>
            <person name="Kohn T."/>
            <person name="Peeters S.H."/>
            <person name="Heuer A."/>
            <person name="Rast P."/>
            <person name="Oberbeckmann S."/>
            <person name="Bunk B."/>
            <person name="Jeske O."/>
            <person name="Meyerdierks A."/>
            <person name="Storesund J.E."/>
            <person name="Kallscheuer N."/>
            <person name="Luecker S."/>
            <person name="Lage O.M."/>
            <person name="Pohl T."/>
            <person name="Merkel B.J."/>
            <person name="Hornburger P."/>
            <person name="Mueller R.-W."/>
            <person name="Bruemmer F."/>
            <person name="Labrenz M."/>
            <person name="Spormann A.M."/>
            <person name="Op Den Camp H."/>
            <person name="Overmann J."/>
            <person name="Amann R."/>
            <person name="Jetten M.S.M."/>
            <person name="Mascher T."/>
            <person name="Medema M.H."/>
            <person name="Devos D.P."/>
            <person name="Kaster A.-K."/>
            <person name="Ovreas L."/>
            <person name="Rohde M."/>
            <person name="Galperin M.Y."/>
            <person name="Jogler C."/>
        </authorList>
    </citation>
    <scope>NUCLEOTIDE SEQUENCE [LARGE SCALE GENOMIC DNA]</scope>
    <source>
        <strain evidence="1 2">Pla108</strain>
    </source>
</reference>
<dbReference type="AlphaFoldDB" id="A0A5C6ALL2"/>
<sequence>MPPSPSAPNHASDGQQADHLRRVAEGLAAGGPPTADRVVVVLGAKGGVGTSSVALAVARDLARSSSQPEGVAVLAIDAHAGRNDLAVMAGAEATPTPGLALTTAAKLGVPPQPGDGPAVTEAAKRLLRAGRLWTDDSGGWIVIDAGVGDTLWARELASRAQRPLLVTTGDRLSTVNGYLTLKRLGGVVSRVGLIANHCDDDEAARHVHAALAHSCQQFLSRSPALAGWLPTTTTDPALAPVTAAAAA</sequence>
<dbReference type="RefSeq" id="WP_146444029.1">
    <property type="nucleotide sequence ID" value="NZ_SJPR01000001.1"/>
</dbReference>
<dbReference type="InterPro" id="IPR027417">
    <property type="entry name" value="P-loop_NTPase"/>
</dbReference>
<dbReference type="SUPFAM" id="SSF52540">
    <property type="entry name" value="P-loop containing nucleoside triphosphate hydrolases"/>
    <property type="match status" value="1"/>
</dbReference>
<accession>A0A5C6ALL2</accession>
<dbReference type="Gene3D" id="3.40.50.300">
    <property type="entry name" value="P-loop containing nucleotide triphosphate hydrolases"/>
    <property type="match status" value="1"/>
</dbReference>
<gene>
    <name evidence="1" type="ORF">Pla108_12960</name>
</gene>
<proteinExistence type="predicted"/>
<dbReference type="EMBL" id="SJPR01000001">
    <property type="protein sequence ID" value="TWU00347.1"/>
    <property type="molecule type" value="Genomic_DNA"/>
</dbReference>
<dbReference type="OrthoDB" id="274730at2"/>
<protein>
    <submittedName>
        <fullName evidence="1">Uncharacterized protein</fullName>
    </submittedName>
</protein>
<dbReference type="Proteomes" id="UP000317421">
    <property type="component" value="Unassembled WGS sequence"/>
</dbReference>
<organism evidence="1 2">
    <name type="scientific">Botrimarina colliarenosi</name>
    <dbReference type="NCBI Taxonomy" id="2528001"/>
    <lineage>
        <taxon>Bacteria</taxon>
        <taxon>Pseudomonadati</taxon>
        <taxon>Planctomycetota</taxon>
        <taxon>Planctomycetia</taxon>
        <taxon>Pirellulales</taxon>
        <taxon>Lacipirellulaceae</taxon>
        <taxon>Botrimarina</taxon>
    </lineage>
</organism>
<evidence type="ECO:0000313" key="2">
    <source>
        <dbReference type="Proteomes" id="UP000317421"/>
    </source>
</evidence>
<evidence type="ECO:0000313" key="1">
    <source>
        <dbReference type="EMBL" id="TWU00347.1"/>
    </source>
</evidence>
<keyword evidence="2" id="KW-1185">Reference proteome</keyword>
<comment type="caution">
    <text evidence="1">The sequence shown here is derived from an EMBL/GenBank/DDBJ whole genome shotgun (WGS) entry which is preliminary data.</text>
</comment>
<name>A0A5C6ALL2_9BACT</name>